<feature type="transmembrane region" description="Helical" evidence="1">
    <location>
        <begin position="15"/>
        <end position="42"/>
    </location>
</feature>
<keyword evidence="1" id="KW-0472">Membrane</keyword>
<evidence type="ECO:0000256" key="1">
    <source>
        <dbReference type="SAM" id="Phobius"/>
    </source>
</evidence>
<protein>
    <submittedName>
        <fullName evidence="2">Uncharacterized protein</fullName>
    </submittedName>
</protein>
<dbReference type="Proteomes" id="UP000001946">
    <property type="component" value="Chromosome"/>
</dbReference>
<dbReference type="EMBL" id="AP008230">
    <property type="protein sequence ID" value="BAE83883.1"/>
    <property type="molecule type" value="Genomic_DNA"/>
</dbReference>
<gene>
    <name evidence="2" type="ordered locus">DSY2094</name>
</gene>
<keyword evidence="1" id="KW-0812">Transmembrane</keyword>
<accession>Q24VQ9</accession>
<evidence type="ECO:0000313" key="2">
    <source>
        <dbReference type="EMBL" id="BAE83883.1"/>
    </source>
</evidence>
<dbReference type="AlphaFoldDB" id="Q24VQ9"/>
<reference evidence="2 3" key="1">
    <citation type="journal article" date="2006" name="J. Bacteriol.">
        <title>Complete genome sequence of the dehalorespiring bacterium Desulfitobacterium hafniense Y51 and comparison with Dehalococcoides ethenogenes 195.</title>
        <authorList>
            <person name="Nonaka H."/>
            <person name="Keresztes G."/>
            <person name="Shinoda Y."/>
            <person name="Ikenaga Y."/>
            <person name="Abe M."/>
            <person name="Naito K."/>
            <person name="Inatomi K."/>
            <person name="Furukawa K."/>
            <person name="Inui M."/>
            <person name="Yukawa H."/>
        </authorList>
    </citation>
    <scope>NUCLEOTIDE SEQUENCE [LARGE SCALE GENOMIC DNA]</scope>
    <source>
        <strain evidence="2 3">Y51</strain>
    </source>
</reference>
<keyword evidence="3" id="KW-1185">Reference proteome</keyword>
<dbReference type="KEGG" id="dsy:DSY2094"/>
<name>Q24VQ9_DESHY</name>
<sequence length="198" mass="22399">MASQSMSFGDKFTKWSSIIATVGTCILALTATITVTVTLNAWKIDRESSRPYLSLRESPQVELKSGLRLEFKFSNVGIHPAVNLASRTIVFAEKLQDKPIHNEPNYLVNEIPQDMSSSLVIALDPYEVDISEPDVNPYYIVLHLEYVDPIINQQYQQTLYYRWSGIKGGEGQPVVHVEVREKESIINYFAAQSINMDL</sequence>
<dbReference type="HOGENOM" id="CLU_1400530_0_0_9"/>
<dbReference type="eggNOG" id="ENOG5032FZG">
    <property type="taxonomic scope" value="Bacteria"/>
</dbReference>
<proteinExistence type="predicted"/>
<organism evidence="2 3">
    <name type="scientific">Desulfitobacterium hafniense (strain Y51)</name>
    <dbReference type="NCBI Taxonomy" id="138119"/>
    <lineage>
        <taxon>Bacteria</taxon>
        <taxon>Bacillati</taxon>
        <taxon>Bacillota</taxon>
        <taxon>Clostridia</taxon>
        <taxon>Eubacteriales</taxon>
        <taxon>Desulfitobacteriaceae</taxon>
        <taxon>Desulfitobacterium</taxon>
    </lineage>
</organism>
<evidence type="ECO:0000313" key="3">
    <source>
        <dbReference type="Proteomes" id="UP000001946"/>
    </source>
</evidence>
<keyword evidence="1" id="KW-1133">Transmembrane helix</keyword>